<feature type="transmembrane region" description="Helical" evidence="2">
    <location>
        <begin position="209"/>
        <end position="232"/>
    </location>
</feature>
<dbReference type="Proteomes" id="UP000633509">
    <property type="component" value="Unassembled WGS sequence"/>
</dbReference>
<sequence length="268" mass="26943">MKRILAVLAAAAALALGGLPAAAAGGWAVTYLDPAPSRFEGGTSYALGFWVLQHGSHPFEGELGAVGLRFTGANGKSLLFGGTALPEAGHYATSVVVPEGVWKVEGVQGLFQPYEVGTLTVPGGLKVRPVPAEMVAPMSAEKSFWGAVRPPGFPDGGPAVITRTPQGQGSAGATEVGQEGSSAGVGRESSDGAGADRESPGARQESGGVPVYTLVIAALGGPLVAVVALWLLPRSRLAGLPHRPRSPEPAEPSGAGDSPGETIVISGR</sequence>
<keyword evidence="5" id="KW-1185">Reference proteome</keyword>
<dbReference type="RefSeq" id="WP_192786651.1">
    <property type="nucleotide sequence ID" value="NZ_JADBEK010000001.1"/>
</dbReference>
<keyword evidence="2" id="KW-1133">Transmembrane helix</keyword>
<evidence type="ECO:0000313" key="4">
    <source>
        <dbReference type="EMBL" id="MBE1586017.1"/>
    </source>
</evidence>
<evidence type="ECO:0000256" key="1">
    <source>
        <dbReference type="SAM" id="MobiDB-lite"/>
    </source>
</evidence>
<accession>A0ABR9M0A3</accession>
<evidence type="ECO:0000313" key="5">
    <source>
        <dbReference type="Proteomes" id="UP000633509"/>
    </source>
</evidence>
<evidence type="ECO:0000256" key="2">
    <source>
        <dbReference type="SAM" id="Phobius"/>
    </source>
</evidence>
<evidence type="ECO:0000256" key="3">
    <source>
        <dbReference type="SAM" id="SignalP"/>
    </source>
</evidence>
<name>A0ABR9M0A3_9ACTN</name>
<organism evidence="4 5">
    <name type="scientific">Nonomuraea angiospora</name>
    <dbReference type="NCBI Taxonomy" id="46172"/>
    <lineage>
        <taxon>Bacteria</taxon>
        <taxon>Bacillati</taxon>
        <taxon>Actinomycetota</taxon>
        <taxon>Actinomycetes</taxon>
        <taxon>Streptosporangiales</taxon>
        <taxon>Streptosporangiaceae</taxon>
        <taxon>Nonomuraea</taxon>
    </lineage>
</organism>
<proteinExistence type="predicted"/>
<gene>
    <name evidence="4" type="ORF">H4W80_004275</name>
</gene>
<keyword evidence="2" id="KW-0812">Transmembrane</keyword>
<protein>
    <submittedName>
        <fullName evidence="4">Uncharacterized protein</fullName>
    </submittedName>
</protein>
<dbReference type="EMBL" id="JADBEK010000001">
    <property type="protein sequence ID" value="MBE1586017.1"/>
    <property type="molecule type" value="Genomic_DNA"/>
</dbReference>
<reference evidence="4 5" key="1">
    <citation type="submission" date="2020-10" db="EMBL/GenBank/DDBJ databases">
        <title>Sequencing the genomes of 1000 actinobacteria strains.</title>
        <authorList>
            <person name="Klenk H.-P."/>
        </authorList>
    </citation>
    <scope>NUCLEOTIDE SEQUENCE [LARGE SCALE GENOMIC DNA]</scope>
    <source>
        <strain evidence="4 5">DSM 43173</strain>
    </source>
</reference>
<feature type="chain" id="PRO_5045873124" evidence="3">
    <location>
        <begin position="24"/>
        <end position="268"/>
    </location>
</feature>
<keyword evidence="3" id="KW-0732">Signal</keyword>
<feature type="region of interest" description="Disordered" evidence="1">
    <location>
        <begin position="239"/>
        <end position="268"/>
    </location>
</feature>
<feature type="signal peptide" evidence="3">
    <location>
        <begin position="1"/>
        <end position="23"/>
    </location>
</feature>
<feature type="compositionally biased region" description="Basic and acidic residues" evidence="1">
    <location>
        <begin position="188"/>
        <end position="200"/>
    </location>
</feature>
<keyword evidence="2" id="KW-0472">Membrane</keyword>
<feature type="region of interest" description="Disordered" evidence="1">
    <location>
        <begin position="155"/>
        <end position="206"/>
    </location>
</feature>
<comment type="caution">
    <text evidence="4">The sequence shown here is derived from an EMBL/GenBank/DDBJ whole genome shotgun (WGS) entry which is preliminary data.</text>
</comment>